<accession>A0A8C5KSD0</accession>
<dbReference type="Pfam" id="PF15836">
    <property type="entry name" value="SSTK-IP"/>
    <property type="match status" value="1"/>
</dbReference>
<evidence type="ECO:0008006" key="3">
    <source>
        <dbReference type="Google" id="ProtNLM"/>
    </source>
</evidence>
<dbReference type="PANTHER" id="PTHR37368">
    <property type="entry name" value="TSSK6-ACTIVATING CO-CHAPERONE PROTEIN"/>
    <property type="match status" value="1"/>
</dbReference>
<dbReference type="GO" id="GO:0051087">
    <property type="term" value="F:protein-folding chaperone binding"/>
    <property type="evidence" value="ECO:0007669"/>
    <property type="project" value="InterPro"/>
</dbReference>
<reference evidence="1" key="1">
    <citation type="submission" date="2025-08" db="UniProtKB">
        <authorList>
            <consortium name="Ensembl"/>
        </authorList>
    </citation>
    <scope>IDENTIFICATION</scope>
</reference>
<dbReference type="GeneTree" id="ENSGT00940000169629"/>
<dbReference type="PANTHER" id="PTHR37368:SF1">
    <property type="entry name" value="TSSK6-ACTIVATING CO-CHAPERONE PROTEIN"/>
    <property type="match status" value="1"/>
</dbReference>
<organism evidence="1 2">
    <name type="scientific">Jaculus jaculus</name>
    <name type="common">Lesser Egyptian jerboa</name>
    <dbReference type="NCBI Taxonomy" id="51337"/>
    <lineage>
        <taxon>Eukaryota</taxon>
        <taxon>Metazoa</taxon>
        <taxon>Chordata</taxon>
        <taxon>Craniata</taxon>
        <taxon>Vertebrata</taxon>
        <taxon>Euteleostomi</taxon>
        <taxon>Mammalia</taxon>
        <taxon>Eutheria</taxon>
        <taxon>Euarchontoglires</taxon>
        <taxon>Glires</taxon>
        <taxon>Rodentia</taxon>
        <taxon>Myomorpha</taxon>
        <taxon>Dipodoidea</taxon>
        <taxon>Dipodidae</taxon>
        <taxon>Dipodinae</taxon>
        <taxon>Jaculus</taxon>
    </lineage>
</organism>
<sequence>MENHSGHLNNRKGTGHKPSGCLGLLDNMYANLQLQTQLVQRQIAILENLQASMSQLGPGRESKISSLPASYLNLLLNYLSQFYR</sequence>
<proteinExistence type="predicted"/>
<evidence type="ECO:0000313" key="2">
    <source>
        <dbReference type="Proteomes" id="UP000694385"/>
    </source>
</evidence>
<dbReference type="GO" id="GO:0005737">
    <property type="term" value="C:cytoplasm"/>
    <property type="evidence" value="ECO:0007669"/>
    <property type="project" value="TreeGrafter"/>
</dbReference>
<dbReference type="Proteomes" id="UP000694385">
    <property type="component" value="Unassembled WGS sequence"/>
</dbReference>
<dbReference type="Ensembl" id="ENSJJAT00000021155.1">
    <property type="protein sequence ID" value="ENSJJAP00000014652.1"/>
    <property type="gene ID" value="ENSJJAG00000017067.1"/>
</dbReference>
<evidence type="ECO:0000313" key="1">
    <source>
        <dbReference type="Ensembl" id="ENSJJAP00000014652.1"/>
    </source>
</evidence>
<name>A0A8C5KSD0_JACJA</name>
<keyword evidence="2" id="KW-1185">Reference proteome</keyword>
<reference evidence="1" key="2">
    <citation type="submission" date="2025-09" db="UniProtKB">
        <authorList>
            <consortium name="Ensembl"/>
        </authorList>
    </citation>
    <scope>IDENTIFICATION</scope>
</reference>
<dbReference type="InterPro" id="IPR031679">
    <property type="entry name" value="SSTK-IP"/>
</dbReference>
<dbReference type="AlphaFoldDB" id="A0A8C5KSD0"/>
<protein>
    <recommendedName>
        <fullName evidence="3">TSSK6-activating co-chaperone protein</fullName>
    </recommendedName>
</protein>
<dbReference type="OMA" id="RSKECIG"/>